<accession>X1UU09</accession>
<reference evidence="1" key="1">
    <citation type="journal article" date="2014" name="Front. Microbiol.">
        <title>High frequency of phylogenetically diverse reductive dehalogenase-homologous genes in deep subseafloor sedimentary metagenomes.</title>
        <authorList>
            <person name="Kawai M."/>
            <person name="Futagami T."/>
            <person name="Toyoda A."/>
            <person name="Takaki Y."/>
            <person name="Nishi S."/>
            <person name="Hori S."/>
            <person name="Arai W."/>
            <person name="Tsubouchi T."/>
            <person name="Morono Y."/>
            <person name="Uchiyama I."/>
            <person name="Ito T."/>
            <person name="Fujiyama A."/>
            <person name="Inagaki F."/>
            <person name="Takami H."/>
        </authorList>
    </citation>
    <scope>NUCLEOTIDE SEQUENCE</scope>
    <source>
        <strain evidence="1">Expedition CK06-06</strain>
    </source>
</reference>
<feature type="non-terminal residue" evidence="1">
    <location>
        <position position="252"/>
    </location>
</feature>
<proteinExistence type="predicted"/>
<dbReference type="AlphaFoldDB" id="X1UU09"/>
<name>X1UU09_9ZZZZ</name>
<sequence length="252" mass="30436">EGGMWVDSLKHHCFYDVDGMLSFSTRQHSWRNDQPDTNTNYYNFNSSYSYDDDGRLLHRIEYNWRTKYDFYFTVRTICSYNTGGDLVDSVEQFWNDQIGQWGNDGQSKCSYLYDGSGNQTEFLFQRSQWDEPSPYWKWVNSWRITSVYDGSNNRSEYTEQWWDEGMSVWSDGSRVTCEYDGHGNLIDSTTYGWEGDQWITYMKYTYAYDQNDNQIGELHQYEDEGQWINTWKFTYDYDAQGNQTLYWEQYWD</sequence>
<evidence type="ECO:0000313" key="1">
    <source>
        <dbReference type="EMBL" id="GAJ07092.1"/>
    </source>
</evidence>
<gene>
    <name evidence="1" type="ORF">S12H4_47009</name>
</gene>
<feature type="non-terminal residue" evidence="1">
    <location>
        <position position="1"/>
    </location>
</feature>
<protein>
    <submittedName>
        <fullName evidence="1">Uncharacterized protein</fullName>
    </submittedName>
</protein>
<comment type="caution">
    <text evidence="1">The sequence shown here is derived from an EMBL/GenBank/DDBJ whole genome shotgun (WGS) entry which is preliminary data.</text>
</comment>
<dbReference type="EMBL" id="BARW01029219">
    <property type="protein sequence ID" value="GAJ07092.1"/>
    <property type="molecule type" value="Genomic_DNA"/>
</dbReference>
<organism evidence="1">
    <name type="scientific">marine sediment metagenome</name>
    <dbReference type="NCBI Taxonomy" id="412755"/>
    <lineage>
        <taxon>unclassified sequences</taxon>
        <taxon>metagenomes</taxon>
        <taxon>ecological metagenomes</taxon>
    </lineage>
</organism>
<dbReference type="Gene3D" id="2.40.128.720">
    <property type="match status" value="3"/>
</dbReference>